<gene>
    <name evidence="15" type="primary">IL4R</name>
</gene>
<dbReference type="GO" id="GO:0002532">
    <property type="term" value="P:production of molecular mediator involved in inflammatory response"/>
    <property type="evidence" value="ECO:0007669"/>
    <property type="project" value="InterPro"/>
</dbReference>
<dbReference type="Proteomes" id="UP000028761">
    <property type="component" value="Chromosome 18"/>
</dbReference>
<evidence type="ECO:0000256" key="3">
    <source>
        <dbReference type="ARBA" id="ARBA00018975"/>
    </source>
</evidence>
<protein>
    <recommendedName>
        <fullName evidence="3">Interleukin-4 receptor subunit alpha</fullName>
    </recommendedName>
</protein>
<dbReference type="InterPro" id="IPR015319">
    <property type="entry name" value="IL-4_rcpt-alpha_N"/>
</dbReference>
<feature type="compositionally biased region" description="Low complexity" evidence="13">
    <location>
        <begin position="715"/>
        <end position="727"/>
    </location>
</feature>
<dbReference type="GO" id="GO:0005654">
    <property type="term" value="C:nucleoplasm"/>
    <property type="evidence" value="ECO:0007669"/>
    <property type="project" value="Ensembl"/>
</dbReference>
<dbReference type="InterPro" id="IPR036116">
    <property type="entry name" value="FN3_sf"/>
</dbReference>
<evidence type="ECO:0000256" key="7">
    <source>
        <dbReference type="ARBA" id="ARBA00022989"/>
    </source>
</evidence>
<sequence length="875" mass="95076">MAPAPMGISSASTVIQTLAGKLQQLWSWPQLCGRWPSTLPALWFCAVPLGPVWVQVPLMRCVPGRLGCSCVSPGSMKVLQEPTCVSDYMSISTCEWKMGGPTNCSAELRLLYQLVFQSSETHTCVPENNGGVGCVCHLLMYDVVSMDNYTLDLWAGQQLLWKGSFKPSEHVKPRAPGNLTVYTNVSDTVLLTWSNPYPPDNYLYNDLTYAVNIWSENDPADSRIHNVTYLKPTLRIPARTLKSGISYRARVRAWAQHYNTTWSEWSPSTKWYNSYREPFEQRLLQDVGILCSVILVICVLCYVGITKIKKAWWDQIPNPARSHLVAIIIQDAQESQWEKRSRGQEAAKCPYWKNCLTKLLPCFLEHNMKRDEDPHKAVKDLPFRGSGKSAWCPVEISKTVLWPESISVVRCVELFEAPVECKEEEEVEEEKESFCASSESNRDDFQEGREGIVARLTESLFLDLLGGENGGFCQQDMGELCLLPPLGSTSAHVPWDEFPSAGPKEVPPWGKEQPLHQEPSPPASPTQSPDNPTCTEMPLVISSNPAYRSFSNSLSQSPCPRELGPDPLLARHLEEVDPEMPCAPQLSEPTTVAPAEPETWEQILRRNVLQHGAAAAPASAPTSGYREFVHAVQQGGIQASAVAGLGPPGEAGYKAFSSLLASSAVSPGECGFGASSGEEGYKPFQDLTPGCPGDPAPVPVPLFTFGLDREPPHSPQSSHLPSSSPEHLGLEPGEKVEDMQKPPLPPEQATDPLGDSLGSGIVYSALTCHLCGHLKQCHGQEDGGQAPVVASPCCGCCCGDRSSPPTTPLRAPDPSLGGVPLEASLRPASLAPSGISEKSKSSLCFHPAPGSAQSSSQTPQIVNFVSVGPTCMRVS</sequence>
<organism evidence="15 16">
    <name type="scientific">Papio anubis</name>
    <name type="common">Olive baboon</name>
    <dbReference type="NCBI Taxonomy" id="9555"/>
    <lineage>
        <taxon>Eukaryota</taxon>
        <taxon>Metazoa</taxon>
        <taxon>Chordata</taxon>
        <taxon>Craniata</taxon>
        <taxon>Vertebrata</taxon>
        <taxon>Euteleostomi</taxon>
        <taxon>Mammalia</taxon>
        <taxon>Eutheria</taxon>
        <taxon>Euarchontoglires</taxon>
        <taxon>Primates</taxon>
        <taxon>Haplorrhini</taxon>
        <taxon>Catarrhini</taxon>
        <taxon>Cercopithecidae</taxon>
        <taxon>Cercopithecinae</taxon>
        <taxon>Papio</taxon>
    </lineage>
</organism>
<evidence type="ECO:0000256" key="10">
    <source>
        <dbReference type="ARBA" id="ARBA00023170"/>
    </source>
</evidence>
<dbReference type="InterPro" id="IPR013783">
    <property type="entry name" value="Ig-like_fold"/>
</dbReference>
<dbReference type="GO" id="GO:0004913">
    <property type="term" value="F:interleukin-4 receptor activity"/>
    <property type="evidence" value="ECO:0007669"/>
    <property type="project" value="Ensembl"/>
</dbReference>
<dbReference type="GeneTree" id="ENSGT00510000049182"/>
<feature type="compositionally biased region" description="Polar residues" evidence="13">
    <location>
        <begin position="525"/>
        <end position="534"/>
    </location>
</feature>
<comment type="similarity">
    <text evidence="2">Belongs to the type I cytokine receptor family. Type 4 subfamily.</text>
</comment>
<feature type="domain" description="Fibronectin type-III" evidence="14">
    <location>
        <begin position="175"/>
        <end position="274"/>
    </location>
</feature>
<accession>A0A8I5NFN2</accession>
<dbReference type="CDD" id="cd00063">
    <property type="entry name" value="FN3"/>
    <property type="match status" value="1"/>
</dbReference>
<dbReference type="OMA" id="AVCVCHM"/>
<dbReference type="AlphaFoldDB" id="A0A8I5NFN2"/>
<keyword evidence="10" id="KW-0675">Receptor</keyword>
<dbReference type="PROSITE" id="PS01355">
    <property type="entry name" value="HEMATOPO_REC_S_F1"/>
    <property type="match status" value="1"/>
</dbReference>
<reference evidence="15" key="2">
    <citation type="submission" date="2025-08" db="UniProtKB">
        <authorList>
            <consortium name="Ensembl"/>
        </authorList>
    </citation>
    <scope>IDENTIFICATION</scope>
</reference>
<dbReference type="PANTHER" id="PTHR23037:SF32">
    <property type="entry name" value="INTERLEUKIN-4 RECEPTOR SUBUNIT ALPHA"/>
    <property type="match status" value="1"/>
</dbReference>
<keyword evidence="7" id="KW-1133">Transmembrane helix</keyword>
<keyword evidence="8" id="KW-0472">Membrane</keyword>
<dbReference type="FunFam" id="2.60.40.10:FF:001490">
    <property type="entry name" value="Interleukin-4 receptor subunit alpha"/>
    <property type="match status" value="1"/>
</dbReference>
<dbReference type="InterPro" id="IPR003961">
    <property type="entry name" value="FN3_dom"/>
</dbReference>
<evidence type="ECO:0000256" key="13">
    <source>
        <dbReference type="SAM" id="MobiDB-lite"/>
    </source>
</evidence>
<evidence type="ECO:0000256" key="12">
    <source>
        <dbReference type="ARBA" id="ARBA00025115"/>
    </source>
</evidence>
<dbReference type="PROSITE" id="PS50853">
    <property type="entry name" value="FN3"/>
    <property type="match status" value="1"/>
</dbReference>
<dbReference type="PANTHER" id="PTHR23037">
    <property type="entry name" value="CYTOKINE RECEPTOR"/>
    <property type="match status" value="1"/>
</dbReference>
<dbReference type="InterPro" id="IPR003531">
    <property type="entry name" value="Hempt_rcpt_S_F1_CS"/>
</dbReference>
<evidence type="ECO:0000256" key="4">
    <source>
        <dbReference type="ARBA" id="ARBA00022553"/>
    </source>
</evidence>
<evidence type="ECO:0000256" key="1">
    <source>
        <dbReference type="ARBA" id="ARBA00004479"/>
    </source>
</evidence>
<dbReference type="GO" id="GO:0009897">
    <property type="term" value="C:external side of plasma membrane"/>
    <property type="evidence" value="ECO:0007669"/>
    <property type="project" value="TreeGrafter"/>
</dbReference>
<name>A0A8I5NFN2_PAPAN</name>
<evidence type="ECO:0000256" key="2">
    <source>
        <dbReference type="ARBA" id="ARBA00008280"/>
    </source>
</evidence>
<comment type="subcellular location">
    <subcellularLocation>
        <location evidence="1">Membrane</location>
        <topology evidence="1">Single-pass type I membrane protein</topology>
    </subcellularLocation>
</comment>
<dbReference type="Ensembl" id="ENSPANT00000071973.1">
    <property type="protein sequence ID" value="ENSPANP00000053170.1"/>
    <property type="gene ID" value="ENSPANG00000025457.3"/>
</dbReference>
<dbReference type="Pfam" id="PF09238">
    <property type="entry name" value="IL4Ra_N"/>
    <property type="match status" value="1"/>
</dbReference>
<evidence type="ECO:0000256" key="9">
    <source>
        <dbReference type="ARBA" id="ARBA00023157"/>
    </source>
</evidence>
<reference evidence="15" key="3">
    <citation type="submission" date="2025-09" db="UniProtKB">
        <authorList>
            <consortium name="Ensembl"/>
        </authorList>
    </citation>
    <scope>IDENTIFICATION</scope>
</reference>
<reference evidence="15 16" key="1">
    <citation type="submission" date="2012-03" db="EMBL/GenBank/DDBJ databases">
        <title>Whole Genome Assembly of Papio anubis.</title>
        <authorList>
            <person name="Liu Y.L."/>
            <person name="Abraham K.A."/>
            <person name="Akbar H.A."/>
            <person name="Ali S.A."/>
            <person name="Anosike U.A."/>
            <person name="Aqrawi P.A."/>
            <person name="Arias F.A."/>
            <person name="Attaway T.A."/>
            <person name="Awwad R.A."/>
            <person name="Babu C.B."/>
            <person name="Bandaranaike D.B."/>
            <person name="Battles P.B."/>
            <person name="Bell A.B."/>
            <person name="Beltran B.B."/>
            <person name="Berhane-Mersha D.B."/>
            <person name="Bess C.B."/>
            <person name="Bickham C.B."/>
            <person name="Bolden T.B."/>
            <person name="Carter K.C."/>
            <person name="Chau D.C."/>
            <person name="Chavez A.C."/>
            <person name="Clerc-Blankenburg K.C."/>
            <person name="Coyle M.C."/>
            <person name="Dao M.D."/>
            <person name="Davila M.L.D."/>
            <person name="Davy-Carroll L.D."/>
            <person name="Denson S.D."/>
            <person name="Dinh H.D."/>
            <person name="Fernandez S.F."/>
            <person name="Fernando P.F."/>
            <person name="Forbes L.F."/>
            <person name="Francis C.F."/>
            <person name="Francisco L.F."/>
            <person name="Fu Q.F."/>
            <person name="Garcia-Iii R.G."/>
            <person name="Garrett T.G."/>
            <person name="Gross S.G."/>
            <person name="Gubbala S.G."/>
            <person name="Hirani K.H."/>
            <person name="Hogues M.H."/>
            <person name="Hollins B.H."/>
            <person name="Jackson L.J."/>
            <person name="Javaid M.J."/>
            <person name="Jhangiani S.J."/>
            <person name="Johnson A.J."/>
            <person name="Johnson B.J."/>
            <person name="Jones J.J."/>
            <person name="Joshi V.J."/>
            <person name="Kalu J.K."/>
            <person name="Khan N.K."/>
            <person name="Korchina V.K."/>
            <person name="Kovar C.K."/>
            <person name="Lago L.L."/>
            <person name="Lara F.L."/>
            <person name="Le T.-K.L."/>
            <person name="Lee S.L."/>
            <person name="Legall-Iii F.L."/>
            <person name="Lemon S.L."/>
            <person name="Liu J.L."/>
            <person name="Liu Y.-S.L."/>
            <person name="Liyanage D.L."/>
            <person name="Lopez J.L."/>
            <person name="Lorensuhewa L.L."/>
            <person name="Mata R.M."/>
            <person name="Mathew T.M."/>
            <person name="Mercado C.M."/>
            <person name="Mercado I.M."/>
            <person name="Morales K.M."/>
            <person name="Morgan M.M."/>
            <person name="Munidasa M.M."/>
            <person name="Ngo D.N."/>
            <person name="Nguyen L.N."/>
            <person name="Nguyen T.N."/>
            <person name="Nguyen N.N."/>
            <person name="Obregon M.O."/>
            <person name="Okwuonu G.O."/>
            <person name="Ongeri F.O."/>
            <person name="Onwere C.O."/>
            <person name="Osifeso I.O."/>
            <person name="Parra A.P."/>
            <person name="Patil S.P."/>
            <person name="Perez A.P."/>
            <person name="Perez Y.P."/>
            <person name="Pham C.P."/>
            <person name="Pu L.-L.P."/>
            <person name="Puazo M.P."/>
            <person name="Quiroz J.Q."/>
            <person name="Rouhana J.R."/>
            <person name="Ruiz M.R."/>
            <person name="Ruiz S.-J.R."/>
            <person name="Saada N.S."/>
            <person name="Santibanez J.S."/>
            <person name="Scheel M.S."/>
            <person name="Schneider B.S."/>
            <person name="Simmons D.S."/>
            <person name="Sisson I.S."/>
            <person name="Tang L.-Y.T."/>
            <person name="Thornton R.T."/>
            <person name="Tisius J.T."/>
            <person name="Toledanes G.T."/>
            <person name="Trejos Z.T."/>
            <person name="Usmani K.U."/>
            <person name="Varghese R.V."/>
            <person name="Vattathil S.V."/>
            <person name="Vee V.V."/>
            <person name="Walker D.W."/>
            <person name="Weissenberger G.W."/>
            <person name="White C.W."/>
            <person name="Williams A.W."/>
            <person name="Woodworth J.W."/>
            <person name="Wright R.W."/>
            <person name="Zhu Y.Z."/>
            <person name="Han Y.H."/>
            <person name="Newsham I.N."/>
            <person name="Nazareth L.N."/>
            <person name="Worley K.W."/>
            <person name="Muzny D.M."/>
            <person name="Rogers J.R."/>
            <person name="Gibbs R.G."/>
        </authorList>
    </citation>
    <scope>NUCLEOTIDE SEQUENCE [LARGE SCALE GENOMIC DNA]</scope>
</reference>
<evidence type="ECO:0000259" key="14">
    <source>
        <dbReference type="PROSITE" id="PS50853"/>
    </source>
</evidence>
<keyword evidence="5" id="KW-0812">Transmembrane</keyword>
<dbReference type="Gene3D" id="2.60.40.10">
    <property type="entry name" value="Immunoglobulins"/>
    <property type="match status" value="2"/>
</dbReference>
<feature type="region of interest" description="Disordered" evidence="13">
    <location>
        <begin position="493"/>
        <end position="538"/>
    </location>
</feature>
<keyword evidence="4" id="KW-0597">Phosphoprotein</keyword>
<dbReference type="GO" id="GO:0043235">
    <property type="term" value="C:receptor complex"/>
    <property type="evidence" value="ECO:0007669"/>
    <property type="project" value="Ensembl"/>
</dbReference>
<feature type="region of interest" description="Disordered" evidence="13">
    <location>
        <begin position="700"/>
        <end position="756"/>
    </location>
</feature>
<dbReference type="FunFam" id="2.60.40.10:FF:001573">
    <property type="entry name" value="Interleukin-4 receptor subunit alpha"/>
    <property type="match status" value="1"/>
</dbReference>
<evidence type="ECO:0000256" key="8">
    <source>
        <dbReference type="ARBA" id="ARBA00023136"/>
    </source>
</evidence>
<feature type="compositionally biased region" description="Basic and acidic residues" evidence="13">
    <location>
        <begin position="728"/>
        <end position="740"/>
    </location>
</feature>
<evidence type="ECO:0000313" key="16">
    <source>
        <dbReference type="Proteomes" id="UP000028761"/>
    </source>
</evidence>
<proteinExistence type="inferred from homology"/>
<keyword evidence="6" id="KW-0732">Signal</keyword>
<keyword evidence="11" id="KW-0325">Glycoprotein</keyword>
<evidence type="ECO:0000256" key="6">
    <source>
        <dbReference type="ARBA" id="ARBA00022729"/>
    </source>
</evidence>
<evidence type="ECO:0000313" key="15">
    <source>
        <dbReference type="Ensembl" id="ENSPANP00000053170.1"/>
    </source>
</evidence>
<comment type="function">
    <text evidence="12">Receptor for both interleukin 4 and interleukin 13. Couples to the JAK1/2/3-STAT6 pathway. The IL4 response is involved in promoting Th2 differentiation. The IL4/IL13 responses are involved in regulating IgE production and, chemokine and mucus production at sites of allergic inflammation. In certain cell types, can signal through activation of insulin receptor substrates, IRS1/IRS2.</text>
</comment>
<keyword evidence="16" id="KW-1185">Reference proteome</keyword>
<keyword evidence="9" id="KW-1015">Disulfide bond</keyword>
<dbReference type="SUPFAM" id="SSF49265">
    <property type="entry name" value="Fibronectin type III"/>
    <property type="match status" value="2"/>
</dbReference>
<evidence type="ECO:0000256" key="11">
    <source>
        <dbReference type="ARBA" id="ARBA00023180"/>
    </source>
</evidence>
<dbReference type="GO" id="GO:0034451">
    <property type="term" value="C:centriolar satellite"/>
    <property type="evidence" value="ECO:0007669"/>
    <property type="project" value="Ensembl"/>
</dbReference>
<evidence type="ECO:0000256" key="5">
    <source>
        <dbReference type="ARBA" id="ARBA00022692"/>
    </source>
</evidence>